<evidence type="ECO:0000313" key="1">
    <source>
        <dbReference type="EMBL" id="SCC16896.1"/>
    </source>
</evidence>
<dbReference type="EMBL" id="FMAR01000004">
    <property type="protein sequence ID" value="SCC16896.1"/>
    <property type="molecule type" value="Genomic_DNA"/>
</dbReference>
<sequence>MYDQLRKSTSVRVKEQLLNKLRISPHVAQIPVIKAGITI</sequence>
<gene>
    <name evidence="1" type="ORF">GA0116948_10464</name>
</gene>
<dbReference type="Proteomes" id="UP000242818">
    <property type="component" value="Unassembled WGS sequence"/>
</dbReference>
<evidence type="ECO:0000313" key="2">
    <source>
        <dbReference type="Proteomes" id="UP000242818"/>
    </source>
</evidence>
<organism evidence="1 2">
    <name type="scientific">Chitinophaga costaii</name>
    <dbReference type="NCBI Taxonomy" id="1335309"/>
    <lineage>
        <taxon>Bacteria</taxon>
        <taxon>Pseudomonadati</taxon>
        <taxon>Bacteroidota</taxon>
        <taxon>Chitinophagia</taxon>
        <taxon>Chitinophagales</taxon>
        <taxon>Chitinophagaceae</taxon>
        <taxon>Chitinophaga</taxon>
    </lineage>
</organism>
<dbReference type="AlphaFoldDB" id="A0A1C4CCS8"/>
<accession>A0A1C4CCS8</accession>
<proteinExistence type="predicted"/>
<keyword evidence="2" id="KW-1185">Reference proteome</keyword>
<name>A0A1C4CCS8_9BACT</name>
<dbReference type="STRING" id="1335309.GA0116948_10464"/>
<reference evidence="1 2" key="1">
    <citation type="submission" date="2016-08" db="EMBL/GenBank/DDBJ databases">
        <authorList>
            <person name="Seilhamer J.J."/>
        </authorList>
    </citation>
    <scope>NUCLEOTIDE SEQUENCE [LARGE SCALE GENOMIC DNA]</scope>
    <source>
        <strain evidence="1 2">A37T2</strain>
    </source>
</reference>
<protein>
    <submittedName>
        <fullName evidence="1">Uncharacterized protein</fullName>
    </submittedName>
</protein>